<proteinExistence type="predicted"/>
<dbReference type="SUPFAM" id="SSF54160">
    <property type="entry name" value="Chromo domain-like"/>
    <property type="match status" value="1"/>
</dbReference>
<comment type="caution">
    <text evidence="3">The sequence shown here is derived from an EMBL/GenBank/DDBJ whole genome shotgun (WGS) entry which is preliminary data.</text>
</comment>
<dbReference type="AlphaFoldDB" id="A0AAV1T2W2"/>
<evidence type="ECO:0000256" key="1">
    <source>
        <dbReference type="SAM" id="MobiDB-lite"/>
    </source>
</evidence>
<dbReference type="EMBL" id="CAKLBY020000004">
    <property type="protein sequence ID" value="CAK7894618.1"/>
    <property type="molecule type" value="Genomic_DNA"/>
</dbReference>
<sequence>MPKNLAFQVPHPFKQLALQLPAGHRQPCSEPRLHRPGQPGRQQYHRESPPPLVDTEGQKRWIVECLLGHEDPRRENKSSRLHERAVPTARKYRVRWLGFPLEQDLWEPRSSLLREVPDAGRAYESVHTLGSDLVDDLSVLAVSENETNDDCVVVKRHHDYENKSDCENVVVKRHRDDEMKNDDENVVLNVYSHDHANENVVASARHRDLENESGEHVAPRP</sequence>
<protein>
    <recommendedName>
        <fullName evidence="2">Chromo domain-containing protein</fullName>
    </recommendedName>
</protein>
<dbReference type="InterPro" id="IPR016197">
    <property type="entry name" value="Chromo-like_dom_sf"/>
</dbReference>
<evidence type="ECO:0000313" key="3">
    <source>
        <dbReference type="EMBL" id="CAK7894618.1"/>
    </source>
</evidence>
<dbReference type="PROSITE" id="PS50013">
    <property type="entry name" value="CHROMO_2"/>
    <property type="match status" value="1"/>
</dbReference>
<dbReference type="Proteomes" id="UP001162060">
    <property type="component" value="Unassembled WGS sequence"/>
</dbReference>
<name>A0AAV1T2W2_9STRA</name>
<organism evidence="3 4">
    <name type="scientific">Peronospora matthiolae</name>
    <dbReference type="NCBI Taxonomy" id="2874970"/>
    <lineage>
        <taxon>Eukaryota</taxon>
        <taxon>Sar</taxon>
        <taxon>Stramenopiles</taxon>
        <taxon>Oomycota</taxon>
        <taxon>Peronosporomycetes</taxon>
        <taxon>Peronosporales</taxon>
        <taxon>Peronosporaceae</taxon>
        <taxon>Peronospora</taxon>
    </lineage>
</organism>
<feature type="domain" description="Chromo" evidence="2">
    <location>
        <begin position="61"/>
        <end position="124"/>
    </location>
</feature>
<reference evidence="3" key="1">
    <citation type="submission" date="2024-01" db="EMBL/GenBank/DDBJ databases">
        <authorList>
            <person name="Webb A."/>
        </authorList>
    </citation>
    <scope>NUCLEOTIDE SEQUENCE</scope>
    <source>
        <strain evidence="3">Pm1</strain>
    </source>
</reference>
<dbReference type="Gene3D" id="2.40.50.40">
    <property type="match status" value="1"/>
</dbReference>
<feature type="region of interest" description="Disordered" evidence="1">
    <location>
        <begin position="23"/>
        <end position="54"/>
    </location>
</feature>
<accession>A0AAV1T2W2</accession>
<evidence type="ECO:0000313" key="4">
    <source>
        <dbReference type="Proteomes" id="UP001162060"/>
    </source>
</evidence>
<dbReference type="InterPro" id="IPR000953">
    <property type="entry name" value="Chromo/chromo_shadow_dom"/>
</dbReference>
<evidence type="ECO:0000259" key="2">
    <source>
        <dbReference type="PROSITE" id="PS50013"/>
    </source>
</evidence>
<gene>
    <name evidence="3" type="ORF">PM001_LOCUS842</name>
</gene>